<dbReference type="RefSeq" id="WP_284390273.1">
    <property type="nucleotide sequence ID" value="NZ_BSNK01000002.1"/>
</dbReference>
<comment type="caution">
    <text evidence="1">The sequence shown here is derived from an EMBL/GenBank/DDBJ whole genome shotgun (WGS) entry which is preliminary data.</text>
</comment>
<keyword evidence="2" id="KW-1185">Reference proteome</keyword>
<dbReference type="Proteomes" id="UP001161391">
    <property type="component" value="Unassembled WGS sequence"/>
</dbReference>
<reference evidence="1" key="1">
    <citation type="journal article" date="2014" name="Int. J. Syst. Evol. Microbiol.">
        <title>Complete genome of a new Firmicutes species belonging to the dominant human colonic microbiota ('Ruminococcus bicirculans') reveals two chromosomes and a selective capacity to utilize plant glucans.</title>
        <authorList>
            <consortium name="NISC Comparative Sequencing Program"/>
            <person name="Wegmann U."/>
            <person name="Louis P."/>
            <person name="Goesmann A."/>
            <person name="Henrissat B."/>
            <person name="Duncan S.H."/>
            <person name="Flint H.J."/>
        </authorList>
    </citation>
    <scope>NUCLEOTIDE SEQUENCE</scope>
    <source>
        <strain evidence="1">NBRC 108219</strain>
    </source>
</reference>
<reference evidence="1" key="2">
    <citation type="submission" date="2023-01" db="EMBL/GenBank/DDBJ databases">
        <title>Draft genome sequence of Algimonas ampicilliniresistens strain NBRC 108219.</title>
        <authorList>
            <person name="Sun Q."/>
            <person name="Mori K."/>
        </authorList>
    </citation>
    <scope>NUCLEOTIDE SEQUENCE</scope>
    <source>
        <strain evidence="1">NBRC 108219</strain>
    </source>
</reference>
<name>A0ABQ5VC23_9PROT</name>
<gene>
    <name evidence="1" type="ORF">GCM10007853_20150</name>
</gene>
<organism evidence="1 2">
    <name type="scientific">Algimonas ampicilliniresistens</name>
    <dbReference type="NCBI Taxonomy" id="1298735"/>
    <lineage>
        <taxon>Bacteria</taxon>
        <taxon>Pseudomonadati</taxon>
        <taxon>Pseudomonadota</taxon>
        <taxon>Alphaproteobacteria</taxon>
        <taxon>Maricaulales</taxon>
        <taxon>Robiginitomaculaceae</taxon>
        <taxon>Algimonas</taxon>
    </lineage>
</organism>
<sequence length="99" mass="10919">MQISSLRVARALAQLDLSQRYAKASSKDAVYLHQLGAAQRHGVFQPFDADARELNDWLQSVRAGRTLCRAAWDCFIAVNSDQSSDSASDQASQQHNSLP</sequence>
<proteinExistence type="predicted"/>
<accession>A0ABQ5VC23</accession>
<evidence type="ECO:0000313" key="1">
    <source>
        <dbReference type="EMBL" id="GLQ24141.1"/>
    </source>
</evidence>
<evidence type="ECO:0000313" key="2">
    <source>
        <dbReference type="Proteomes" id="UP001161391"/>
    </source>
</evidence>
<protein>
    <submittedName>
        <fullName evidence="1">Uncharacterized protein</fullName>
    </submittedName>
</protein>
<dbReference type="EMBL" id="BSNK01000002">
    <property type="protein sequence ID" value="GLQ24141.1"/>
    <property type="molecule type" value="Genomic_DNA"/>
</dbReference>